<feature type="region of interest" description="Disordered" evidence="1">
    <location>
        <begin position="61"/>
        <end position="84"/>
    </location>
</feature>
<comment type="caution">
    <text evidence="2">The sequence shown here is derived from an EMBL/GenBank/DDBJ whole genome shotgun (WGS) entry which is preliminary data.</text>
</comment>
<accession>X1V4Z8</accession>
<gene>
    <name evidence="2" type="ORF">S12H4_37484</name>
</gene>
<proteinExistence type="predicted"/>
<dbReference type="EMBL" id="BARW01022461">
    <property type="protein sequence ID" value="GAI99684.1"/>
    <property type="molecule type" value="Genomic_DNA"/>
</dbReference>
<name>X1V4Z8_9ZZZZ</name>
<feature type="region of interest" description="Disordered" evidence="1">
    <location>
        <begin position="1"/>
        <end position="43"/>
    </location>
</feature>
<protein>
    <submittedName>
        <fullName evidence="2">Uncharacterized protein</fullName>
    </submittedName>
</protein>
<evidence type="ECO:0000256" key="1">
    <source>
        <dbReference type="SAM" id="MobiDB-lite"/>
    </source>
</evidence>
<feature type="compositionally biased region" description="Basic and acidic residues" evidence="1">
    <location>
        <begin position="1"/>
        <end position="17"/>
    </location>
</feature>
<reference evidence="2" key="1">
    <citation type="journal article" date="2014" name="Front. Microbiol.">
        <title>High frequency of phylogenetically diverse reductive dehalogenase-homologous genes in deep subseafloor sedimentary metagenomes.</title>
        <authorList>
            <person name="Kawai M."/>
            <person name="Futagami T."/>
            <person name="Toyoda A."/>
            <person name="Takaki Y."/>
            <person name="Nishi S."/>
            <person name="Hori S."/>
            <person name="Arai W."/>
            <person name="Tsubouchi T."/>
            <person name="Morono Y."/>
            <person name="Uchiyama I."/>
            <person name="Ito T."/>
            <person name="Fujiyama A."/>
            <person name="Inagaki F."/>
            <person name="Takami H."/>
        </authorList>
    </citation>
    <scope>NUCLEOTIDE SEQUENCE</scope>
    <source>
        <strain evidence="2">Expedition CK06-06</strain>
    </source>
</reference>
<organism evidence="2">
    <name type="scientific">marine sediment metagenome</name>
    <dbReference type="NCBI Taxonomy" id="412755"/>
    <lineage>
        <taxon>unclassified sequences</taxon>
        <taxon>metagenomes</taxon>
        <taxon>ecological metagenomes</taxon>
    </lineage>
</organism>
<evidence type="ECO:0000313" key="2">
    <source>
        <dbReference type="EMBL" id="GAI99684.1"/>
    </source>
</evidence>
<dbReference type="AlphaFoldDB" id="X1V4Z8"/>
<feature type="non-terminal residue" evidence="2">
    <location>
        <position position="1"/>
    </location>
</feature>
<sequence length="166" mass="17932">AKLSDKEKVKAWEEGAQKQRQIQQSQPGNRANPQSGNWWDQWGSDLTGKVVDKFGGAVIEQIKKGSTGKTDEGKKGDSIGGGADSMAAQLGEFAKAWGTIFGSAQSVVSTVQQSAFRDVLGFLKMMSPDRRQQAIENFTQSGPEPGVPVIVPTIPENVESIRIIEE</sequence>
<feature type="compositionally biased region" description="Polar residues" evidence="1">
    <location>
        <begin position="18"/>
        <end position="38"/>
    </location>
</feature>